<evidence type="ECO:0000256" key="1">
    <source>
        <dbReference type="SAM" id="Phobius"/>
    </source>
</evidence>
<dbReference type="SMART" id="SM00494">
    <property type="entry name" value="ChtBD2"/>
    <property type="match status" value="1"/>
</dbReference>
<gene>
    <name evidence="3" type="ORF">Hesp061</name>
</gene>
<protein>
    <submittedName>
        <fullName evidence="3">Ac150</fullName>
    </submittedName>
</protein>
<dbReference type="PROSITE" id="PS50940">
    <property type="entry name" value="CHIT_BIND_II"/>
    <property type="match status" value="1"/>
</dbReference>
<sequence length="107" mass="12514">MNNSTIYRLLFPLIILIMFIFILLFNFNKNNKHDGNDDSFNPCKNVIHGNVPDPCNCKFLYFCVHGNPIKMFCTPGFSYSIELRRCVPHEENDCGERPILRDIENEL</sequence>
<evidence type="ECO:0000313" key="4">
    <source>
        <dbReference type="Proteomes" id="UP000203768"/>
    </source>
</evidence>
<keyword evidence="1" id="KW-0472">Membrane</keyword>
<dbReference type="OrthoDB" id="29192at10239"/>
<accession>S5MQ65</accession>
<evidence type="ECO:0000259" key="2">
    <source>
        <dbReference type="PROSITE" id="PS50940"/>
    </source>
</evidence>
<dbReference type="GeneID" id="16489463"/>
<dbReference type="InterPro" id="IPR002557">
    <property type="entry name" value="Chitin-bd_dom"/>
</dbReference>
<feature type="domain" description="Chitin-binding type-2" evidence="2">
    <location>
        <begin position="40"/>
        <end position="96"/>
    </location>
</feature>
<dbReference type="Pfam" id="PF01607">
    <property type="entry name" value="CBM_14"/>
    <property type="match status" value="1"/>
</dbReference>
<evidence type="ECO:0000313" key="3">
    <source>
        <dbReference type="EMBL" id="AGR56813.1"/>
    </source>
</evidence>
<dbReference type="KEGG" id="vg:16489463"/>
<organism evidence="3 4">
    <name type="scientific">Hemileuca sp. nucleopolyhedrovirus</name>
    <dbReference type="NCBI Taxonomy" id="1367203"/>
    <lineage>
        <taxon>Viruses</taxon>
        <taxon>Viruses incertae sedis</taxon>
        <taxon>Naldaviricetes</taxon>
        <taxon>Lefavirales</taxon>
        <taxon>Baculoviridae</taxon>
        <taxon>Alphabaculovirus</taxon>
        <taxon>Alphabaculovirus heleucae</taxon>
        <taxon>Hemileuca species nucleopolyhedrovirus</taxon>
    </lineage>
</organism>
<dbReference type="SUPFAM" id="SSF57625">
    <property type="entry name" value="Invertebrate chitin-binding proteins"/>
    <property type="match status" value="1"/>
</dbReference>
<dbReference type="Proteomes" id="UP000203768">
    <property type="component" value="Segment"/>
</dbReference>
<dbReference type="EMBL" id="KF158713">
    <property type="protein sequence ID" value="AGR56813.1"/>
    <property type="molecule type" value="Genomic_DNA"/>
</dbReference>
<proteinExistence type="predicted"/>
<dbReference type="GO" id="GO:0008061">
    <property type="term" value="F:chitin binding"/>
    <property type="evidence" value="ECO:0007669"/>
    <property type="project" value="InterPro"/>
</dbReference>
<reference evidence="3 4" key="1">
    <citation type="journal article" date="2013" name="Virus Genes">
        <title>The genome of a baculovirus isolated from Hemileuca sp. encodes a serpin ortholog.</title>
        <authorList>
            <person name="Rohrmann G.F."/>
            <person name="Erlandson M.A."/>
            <person name="Theilmann D.A."/>
        </authorList>
    </citation>
    <scope>NUCLEOTIDE SEQUENCE [LARGE SCALE GENOMIC DNA]</scope>
</reference>
<keyword evidence="4" id="KW-1185">Reference proteome</keyword>
<keyword evidence="1" id="KW-1133">Transmembrane helix</keyword>
<name>S5MQ65_9ABAC</name>
<keyword evidence="1" id="KW-0812">Transmembrane</keyword>
<dbReference type="RefSeq" id="YP_008378277.1">
    <property type="nucleotide sequence ID" value="NC_021923.1"/>
</dbReference>
<feature type="transmembrane region" description="Helical" evidence="1">
    <location>
        <begin position="6"/>
        <end position="27"/>
    </location>
</feature>
<dbReference type="Gene3D" id="2.170.140.10">
    <property type="entry name" value="Chitin binding domain"/>
    <property type="match status" value="1"/>
</dbReference>
<dbReference type="GO" id="GO:0005576">
    <property type="term" value="C:extracellular region"/>
    <property type="evidence" value="ECO:0007669"/>
    <property type="project" value="InterPro"/>
</dbReference>
<dbReference type="InterPro" id="IPR036508">
    <property type="entry name" value="Chitin-bd_dom_sf"/>
</dbReference>